<dbReference type="EMBL" id="JASNQZ010000014">
    <property type="protein sequence ID" value="KAL0948582.1"/>
    <property type="molecule type" value="Genomic_DNA"/>
</dbReference>
<protein>
    <recommendedName>
        <fullName evidence="3">Protein kinase domain-containing protein</fullName>
    </recommendedName>
</protein>
<keyword evidence="2" id="KW-1185">Reference proteome</keyword>
<sequence>MPHEAFISIPGTGVRSLMVRVKSCNPLFSLPGDLVIAQSPRCNGYNLQAANGYPSKLPFATWQQWGVTWITQSCLFMEASCNGQKLCVKMAINLEKEPFYDDPDACRKPMNRFAFKALKKESTFYDEHLRSLQGTLVPKHYGLWVCRSSWGGAVMLSVFEWAGMPAYLLMKQPRMDTVEERLSCLRALSDLHNHHIQHDQLIADYDLRHILWDAETKSARLIDFFCASADHNCERSFPPPYATRGRLCCCEEVGYAADSLDLFVILNAQLDQGDAKPGVSCNGQDTTASLGETAPNRYLLASG</sequence>
<reference evidence="2" key="1">
    <citation type="submission" date="2024-06" db="EMBL/GenBank/DDBJ databases">
        <title>Multi-omics analyses provide insights into the biosynthesis of the anticancer antibiotic pleurotin in Hohenbuehelia grisea.</title>
        <authorList>
            <person name="Weaver J.A."/>
            <person name="Alberti F."/>
        </authorList>
    </citation>
    <scope>NUCLEOTIDE SEQUENCE [LARGE SCALE GENOMIC DNA]</scope>
    <source>
        <strain evidence="2">T-177</strain>
    </source>
</reference>
<organism evidence="1 2">
    <name type="scientific">Hohenbuehelia grisea</name>
    <dbReference type="NCBI Taxonomy" id="104357"/>
    <lineage>
        <taxon>Eukaryota</taxon>
        <taxon>Fungi</taxon>
        <taxon>Dikarya</taxon>
        <taxon>Basidiomycota</taxon>
        <taxon>Agaricomycotina</taxon>
        <taxon>Agaricomycetes</taxon>
        <taxon>Agaricomycetidae</taxon>
        <taxon>Agaricales</taxon>
        <taxon>Pleurotineae</taxon>
        <taxon>Pleurotaceae</taxon>
        <taxon>Hohenbuehelia</taxon>
    </lineage>
</organism>
<proteinExistence type="predicted"/>
<evidence type="ECO:0008006" key="3">
    <source>
        <dbReference type="Google" id="ProtNLM"/>
    </source>
</evidence>
<evidence type="ECO:0000313" key="2">
    <source>
        <dbReference type="Proteomes" id="UP001556367"/>
    </source>
</evidence>
<accession>A0ABR3IZ07</accession>
<evidence type="ECO:0000313" key="1">
    <source>
        <dbReference type="EMBL" id="KAL0948582.1"/>
    </source>
</evidence>
<dbReference type="Proteomes" id="UP001556367">
    <property type="component" value="Unassembled WGS sequence"/>
</dbReference>
<gene>
    <name evidence="1" type="ORF">HGRIS_011141</name>
</gene>
<name>A0ABR3IZ07_9AGAR</name>
<comment type="caution">
    <text evidence="1">The sequence shown here is derived from an EMBL/GenBank/DDBJ whole genome shotgun (WGS) entry which is preliminary data.</text>
</comment>